<dbReference type="AlphaFoldDB" id="A0A6G4WL63"/>
<dbReference type="PANTHER" id="PTHR11527">
    <property type="entry name" value="HEAT-SHOCK PROTEIN 20 FAMILY MEMBER"/>
    <property type="match status" value="1"/>
</dbReference>
<dbReference type="Gene3D" id="2.60.40.790">
    <property type="match status" value="1"/>
</dbReference>
<evidence type="ECO:0000259" key="3">
    <source>
        <dbReference type="PROSITE" id="PS01031"/>
    </source>
</evidence>
<dbReference type="SUPFAM" id="SSF49764">
    <property type="entry name" value="HSP20-like chaperones"/>
    <property type="match status" value="1"/>
</dbReference>
<comment type="similarity">
    <text evidence="1 2">Belongs to the small heat shock protein (HSP20) family.</text>
</comment>
<reference evidence="4 5" key="1">
    <citation type="submission" date="2020-02" db="EMBL/GenBank/DDBJ databases">
        <title>Genome sequence of strain CCNWXJ40-4.</title>
        <authorList>
            <person name="Gao J."/>
            <person name="Sun J."/>
        </authorList>
    </citation>
    <scope>NUCLEOTIDE SEQUENCE [LARGE SCALE GENOMIC DNA]</scope>
    <source>
        <strain evidence="4 5">CCNWXJ 40-4</strain>
    </source>
</reference>
<protein>
    <submittedName>
        <fullName evidence="4">Hsp20/alpha crystallin family protein</fullName>
    </submittedName>
</protein>
<proteinExistence type="inferred from homology"/>
<dbReference type="InterPro" id="IPR008978">
    <property type="entry name" value="HSP20-like_chaperone"/>
</dbReference>
<dbReference type="InterPro" id="IPR031107">
    <property type="entry name" value="Small_HSP"/>
</dbReference>
<name>A0A6G4WL63_9HYPH</name>
<dbReference type="Pfam" id="PF00011">
    <property type="entry name" value="HSP20"/>
    <property type="match status" value="1"/>
</dbReference>
<gene>
    <name evidence="4" type="ORF">G6N73_28325</name>
</gene>
<feature type="domain" description="SHSP" evidence="3">
    <location>
        <begin position="49"/>
        <end position="162"/>
    </location>
</feature>
<evidence type="ECO:0000313" key="4">
    <source>
        <dbReference type="EMBL" id="NGO54956.1"/>
    </source>
</evidence>
<keyword evidence="5" id="KW-1185">Reference proteome</keyword>
<evidence type="ECO:0000313" key="5">
    <source>
        <dbReference type="Proteomes" id="UP001642900"/>
    </source>
</evidence>
<dbReference type="RefSeq" id="WP_165033297.1">
    <property type="nucleotide sequence ID" value="NZ_JAAKZF010000073.1"/>
</dbReference>
<evidence type="ECO:0000256" key="2">
    <source>
        <dbReference type="RuleBase" id="RU003616"/>
    </source>
</evidence>
<sequence>MPNRDLAPWTRSRGIAPFGRDPFTSFRQQMERLFDDFLAPIEAPAFAVGQDGGVWPSVDVEETDKAYKVTAELPGLELKDVEVALRDNALIISGEKRREHKEEDGGRTYAERSYGRFMRSIPLDTEVDADKVQAKFKNGILAVELPKNPAARDKTRRIEVKS</sequence>
<dbReference type="EMBL" id="JAAKZF010000073">
    <property type="protein sequence ID" value="NGO54956.1"/>
    <property type="molecule type" value="Genomic_DNA"/>
</dbReference>
<dbReference type="Proteomes" id="UP001642900">
    <property type="component" value="Unassembled WGS sequence"/>
</dbReference>
<organism evidence="4 5">
    <name type="scientific">Allomesorhizobium camelthorni</name>
    <dbReference type="NCBI Taxonomy" id="475069"/>
    <lineage>
        <taxon>Bacteria</taxon>
        <taxon>Pseudomonadati</taxon>
        <taxon>Pseudomonadota</taxon>
        <taxon>Alphaproteobacteria</taxon>
        <taxon>Hyphomicrobiales</taxon>
        <taxon>Phyllobacteriaceae</taxon>
        <taxon>Allomesorhizobium</taxon>
    </lineage>
</organism>
<dbReference type="PROSITE" id="PS01031">
    <property type="entry name" value="SHSP"/>
    <property type="match status" value="1"/>
</dbReference>
<accession>A0A6G4WL63</accession>
<dbReference type="CDD" id="cd06464">
    <property type="entry name" value="ACD_sHsps-like"/>
    <property type="match status" value="1"/>
</dbReference>
<dbReference type="InterPro" id="IPR002068">
    <property type="entry name" value="A-crystallin/Hsp20_dom"/>
</dbReference>
<comment type="caution">
    <text evidence="4">The sequence shown here is derived from an EMBL/GenBank/DDBJ whole genome shotgun (WGS) entry which is preliminary data.</text>
</comment>
<evidence type="ECO:0000256" key="1">
    <source>
        <dbReference type="PROSITE-ProRule" id="PRU00285"/>
    </source>
</evidence>